<keyword evidence="2" id="KW-1185">Reference proteome</keyword>
<gene>
    <name evidence="1" type="ORF">RHMOL_Rhmol06G0128100</name>
</gene>
<comment type="caution">
    <text evidence="1">The sequence shown here is derived from an EMBL/GenBank/DDBJ whole genome shotgun (WGS) entry which is preliminary data.</text>
</comment>
<accession>A0ACC0NBN9</accession>
<dbReference type="EMBL" id="CM046393">
    <property type="protein sequence ID" value="KAI8550700.1"/>
    <property type="molecule type" value="Genomic_DNA"/>
</dbReference>
<sequence>MPKSNGEREREKKKYRRRRRRSRRRIEEEEQQKPPQNGSLSSPVPYFVPDRRERRYSRREPANPSDCNTTTRMDRCFHMD</sequence>
<proteinExistence type="predicted"/>
<dbReference type="Proteomes" id="UP001062846">
    <property type="component" value="Chromosome 6"/>
</dbReference>
<evidence type="ECO:0000313" key="2">
    <source>
        <dbReference type="Proteomes" id="UP001062846"/>
    </source>
</evidence>
<protein>
    <submittedName>
        <fullName evidence="1">Uncharacterized protein</fullName>
    </submittedName>
</protein>
<name>A0ACC0NBN9_RHOML</name>
<evidence type="ECO:0000313" key="1">
    <source>
        <dbReference type="EMBL" id="KAI8550700.1"/>
    </source>
</evidence>
<reference evidence="1" key="1">
    <citation type="submission" date="2022-02" db="EMBL/GenBank/DDBJ databases">
        <title>Plant Genome Project.</title>
        <authorList>
            <person name="Zhang R.-G."/>
        </authorList>
    </citation>
    <scope>NUCLEOTIDE SEQUENCE</scope>
    <source>
        <strain evidence="1">AT1</strain>
    </source>
</reference>
<organism evidence="1 2">
    <name type="scientific">Rhododendron molle</name>
    <name type="common">Chinese azalea</name>
    <name type="synonym">Azalea mollis</name>
    <dbReference type="NCBI Taxonomy" id="49168"/>
    <lineage>
        <taxon>Eukaryota</taxon>
        <taxon>Viridiplantae</taxon>
        <taxon>Streptophyta</taxon>
        <taxon>Embryophyta</taxon>
        <taxon>Tracheophyta</taxon>
        <taxon>Spermatophyta</taxon>
        <taxon>Magnoliopsida</taxon>
        <taxon>eudicotyledons</taxon>
        <taxon>Gunneridae</taxon>
        <taxon>Pentapetalae</taxon>
        <taxon>asterids</taxon>
        <taxon>Ericales</taxon>
        <taxon>Ericaceae</taxon>
        <taxon>Ericoideae</taxon>
        <taxon>Rhodoreae</taxon>
        <taxon>Rhododendron</taxon>
    </lineage>
</organism>